<reference evidence="4" key="1">
    <citation type="journal article" date="2019" name="Int. J. Syst. Evol. Microbiol.">
        <title>The Global Catalogue of Microorganisms (GCM) 10K type strain sequencing project: providing services to taxonomists for standard genome sequencing and annotation.</title>
        <authorList>
            <consortium name="The Broad Institute Genomics Platform"/>
            <consortium name="The Broad Institute Genome Sequencing Center for Infectious Disease"/>
            <person name="Wu L."/>
            <person name="Ma J."/>
        </authorList>
    </citation>
    <scope>NUCLEOTIDE SEQUENCE [LARGE SCALE GENOMIC DNA]</scope>
    <source>
        <strain evidence="4">JCM 17923</strain>
    </source>
</reference>
<feature type="chain" id="PRO_5047280081" evidence="1">
    <location>
        <begin position="21"/>
        <end position="261"/>
    </location>
</feature>
<dbReference type="InterPro" id="IPR000326">
    <property type="entry name" value="PAP2/HPO"/>
</dbReference>
<gene>
    <name evidence="3" type="ORF">GCM10023185_23200</name>
</gene>
<dbReference type="SUPFAM" id="SSF48317">
    <property type="entry name" value="Acid phosphatase/Vanadium-dependent haloperoxidase"/>
    <property type="match status" value="1"/>
</dbReference>
<protein>
    <submittedName>
        <fullName evidence="3">Phosphatase PAP2 family protein</fullName>
    </submittedName>
</protein>
<dbReference type="InterPro" id="IPR036938">
    <property type="entry name" value="PAP2/HPO_sf"/>
</dbReference>
<accession>A0ABP8IFW5</accession>
<dbReference type="Proteomes" id="UP001501153">
    <property type="component" value="Unassembled WGS sequence"/>
</dbReference>
<evidence type="ECO:0000256" key="1">
    <source>
        <dbReference type="SAM" id="SignalP"/>
    </source>
</evidence>
<keyword evidence="1" id="KW-0732">Signal</keyword>
<dbReference type="Pfam" id="PF01569">
    <property type="entry name" value="PAP2"/>
    <property type="match status" value="1"/>
</dbReference>
<sequence>MRYLLIALLLVLSLFTNAQAQVVSPLAAGDSLRKASCHNGALRRTALKVGVPVGLVGLAWLGHTQGNVVNTAKSDLQTRTQAAFPNFDANGLDDYSRHAPLAMAYAMMATGRRGERTPLAFTLIYVMAHELDGAVVSNLKRETAIARPFDPNSLTSFPSSHTSQAFLTATLLHEQYGREYPWLSVSGYAVATATGALRVLGNRHWVNDVLAGGAIGFLSAEAAWHVFPLLTKLMPEKVGQKLLLVPTYLPGGAGIALAFQP</sequence>
<dbReference type="Gene3D" id="1.20.144.10">
    <property type="entry name" value="Phosphatidic acid phosphatase type 2/haloperoxidase"/>
    <property type="match status" value="1"/>
</dbReference>
<evidence type="ECO:0000313" key="4">
    <source>
        <dbReference type="Proteomes" id="UP001501153"/>
    </source>
</evidence>
<dbReference type="RefSeq" id="WP_345236212.1">
    <property type="nucleotide sequence ID" value="NZ_BAABGZ010000026.1"/>
</dbReference>
<evidence type="ECO:0000259" key="2">
    <source>
        <dbReference type="SMART" id="SM00014"/>
    </source>
</evidence>
<feature type="signal peptide" evidence="1">
    <location>
        <begin position="1"/>
        <end position="20"/>
    </location>
</feature>
<dbReference type="EMBL" id="BAABGZ010000026">
    <property type="protein sequence ID" value="GAA4358028.1"/>
    <property type="molecule type" value="Genomic_DNA"/>
</dbReference>
<organism evidence="3 4">
    <name type="scientific">Hymenobacter saemangeumensis</name>
    <dbReference type="NCBI Taxonomy" id="1084522"/>
    <lineage>
        <taxon>Bacteria</taxon>
        <taxon>Pseudomonadati</taxon>
        <taxon>Bacteroidota</taxon>
        <taxon>Cytophagia</taxon>
        <taxon>Cytophagales</taxon>
        <taxon>Hymenobacteraceae</taxon>
        <taxon>Hymenobacter</taxon>
    </lineage>
</organism>
<evidence type="ECO:0000313" key="3">
    <source>
        <dbReference type="EMBL" id="GAA4358028.1"/>
    </source>
</evidence>
<feature type="domain" description="Phosphatidic acid phosphatase type 2/haloperoxidase" evidence="2">
    <location>
        <begin position="122"/>
        <end position="224"/>
    </location>
</feature>
<proteinExistence type="predicted"/>
<keyword evidence="4" id="KW-1185">Reference proteome</keyword>
<comment type="caution">
    <text evidence="3">The sequence shown here is derived from an EMBL/GenBank/DDBJ whole genome shotgun (WGS) entry which is preliminary data.</text>
</comment>
<name>A0ABP8IFW5_9BACT</name>
<dbReference type="SMART" id="SM00014">
    <property type="entry name" value="acidPPc"/>
    <property type="match status" value="1"/>
</dbReference>